<accession>A0A397W4C5</accession>
<name>A0A397W4C5_9GLOM</name>
<keyword evidence="3" id="KW-1185">Reference proteome</keyword>
<reference evidence="2 3" key="1">
    <citation type="submission" date="2018-06" db="EMBL/GenBank/DDBJ databases">
        <title>Comparative genomics reveals the genomic features of Rhizophagus irregularis, R. cerebriforme, R. diaphanum and Gigaspora rosea, and their symbiotic lifestyle signature.</title>
        <authorList>
            <person name="Morin E."/>
            <person name="San Clemente H."/>
            <person name="Chen E.C.H."/>
            <person name="De La Providencia I."/>
            <person name="Hainaut M."/>
            <person name="Kuo A."/>
            <person name="Kohler A."/>
            <person name="Murat C."/>
            <person name="Tang N."/>
            <person name="Roy S."/>
            <person name="Loubradou J."/>
            <person name="Henrissat B."/>
            <person name="Grigoriev I.V."/>
            <person name="Corradi N."/>
            <person name="Roux C."/>
            <person name="Martin F.M."/>
        </authorList>
    </citation>
    <scope>NUCLEOTIDE SEQUENCE [LARGE SCALE GENOMIC DNA]</scope>
    <source>
        <strain evidence="2 3">DAOM 194757</strain>
    </source>
</reference>
<evidence type="ECO:0000313" key="3">
    <source>
        <dbReference type="Proteomes" id="UP000266673"/>
    </source>
</evidence>
<gene>
    <name evidence="2" type="ORF">C2G38_1080985</name>
</gene>
<proteinExistence type="predicted"/>
<keyword evidence="1" id="KW-0175">Coiled coil</keyword>
<organism evidence="2 3">
    <name type="scientific">Gigaspora rosea</name>
    <dbReference type="NCBI Taxonomy" id="44941"/>
    <lineage>
        <taxon>Eukaryota</taxon>
        <taxon>Fungi</taxon>
        <taxon>Fungi incertae sedis</taxon>
        <taxon>Mucoromycota</taxon>
        <taxon>Glomeromycotina</taxon>
        <taxon>Glomeromycetes</taxon>
        <taxon>Diversisporales</taxon>
        <taxon>Gigasporaceae</taxon>
        <taxon>Gigaspora</taxon>
    </lineage>
</organism>
<dbReference type="Proteomes" id="UP000266673">
    <property type="component" value="Unassembled WGS sequence"/>
</dbReference>
<dbReference type="AlphaFoldDB" id="A0A397W4C5"/>
<evidence type="ECO:0000313" key="2">
    <source>
        <dbReference type="EMBL" id="RIB29575.1"/>
    </source>
</evidence>
<comment type="caution">
    <text evidence="2">The sequence shown here is derived from an EMBL/GenBank/DDBJ whole genome shotgun (WGS) entry which is preliminary data.</text>
</comment>
<protein>
    <submittedName>
        <fullName evidence="2">Uncharacterized protein</fullName>
    </submittedName>
</protein>
<sequence>MEYMRNLESRLFDKTREVFNLKEQLREKDQIISNLEQRILKLEKTEECLYSDLERLSNMPETICQKVNKRRRARISDQREEKEEREEQPVIIRTFREQRLLENTRNLEARLFERTRQVINLEEQIRDLEQRVIPRLDGAED</sequence>
<evidence type="ECO:0000256" key="1">
    <source>
        <dbReference type="SAM" id="Coils"/>
    </source>
</evidence>
<feature type="coiled-coil region" evidence="1">
    <location>
        <begin position="4"/>
        <end position="131"/>
    </location>
</feature>
<dbReference type="EMBL" id="QKWP01000035">
    <property type="protein sequence ID" value="RIB29575.1"/>
    <property type="molecule type" value="Genomic_DNA"/>
</dbReference>